<accession>A0A8D8M6Y2</accession>
<proteinExistence type="predicted"/>
<evidence type="ECO:0000313" key="1">
    <source>
        <dbReference type="EMBL" id="CAG6623220.1"/>
    </source>
</evidence>
<protein>
    <recommendedName>
        <fullName evidence="2">GIY-YIG domain-containing protein</fullName>
    </recommendedName>
</protein>
<name>A0A8D8M6Y2_9HEMI</name>
<evidence type="ECO:0008006" key="2">
    <source>
        <dbReference type="Google" id="ProtNLM"/>
    </source>
</evidence>
<organism evidence="1">
    <name type="scientific">Cacopsylla melanoneura</name>
    <dbReference type="NCBI Taxonomy" id="428564"/>
    <lineage>
        <taxon>Eukaryota</taxon>
        <taxon>Metazoa</taxon>
        <taxon>Ecdysozoa</taxon>
        <taxon>Arthropoda</taxon>
        <taxon>Hexapoda</taxon>
        <taxon>Insecta</taxon>
        <taxon>Pterygota</taxon>
        <taxon>Neoptera</taxon>
        <taxon>Paraneoptera</taxon>
        <taxon>Hemiptera</taxon>
        <taxon>Sternorrhyncha</taxon>
        <taxon>Psylloidea</taxon>
        <taxon>Psyllidae</taxon>
        <taxon>Psyllinae</taxon>
        <taxon>Cacopsylla</taxon>
    </lineage>
</organism>
<dbReference type="AlphaFoldDB" id="A0A8D8M6Y2"/>
<dbReference type="EMBL" id="HBUF01054328">
    <property type="protein sequence ID" value="CAG6623220.1"/>
    <property type="molecule type" value="Transcribed_RNA"/>
</dbReference>
<reference evidence="1" key="1">
    <citation type="submission" date="2021-05" db="EMBL/GenBank/DDBJ databases">
        <authorList>
            <person name="Alioto T."/>
            <person name="Alioto T."/>
            <person name="Gomez Garrido J."/>
        </authorList>
    </citation>
    <scope>NUCLEOTIDE SEQUENCE</scope>
</reference>
<sequence length="99" mass="11659">MVHYVGQTARAFETRIKEHNAAFRNKSDRSNFAYHLYTENHEFDKEMGVELLHFCEGGRRMDVLENVEIRRVMRDQSKKILNVQLELKNSPIISFLASC</sequence>